<evidence type="ECO:0000313" key="3">
    <source>
        <dbReference type="Proteomes" id="UP000614609"/>
    </source>
</evidence>
<name>A0A830G3J9_9EURY</name>
<gene>
    <name evidence="2" type="ORF">GCM10009017_25310</name>
</gene>
<sequence>MSGKQANIPAWTCRELNGCAFCDAPPGTEAGEAHTGGQDERVTYPICVDCAIQTEPDPISAITTTVTAVDWSSTRSGLSPGSGSNWDIWKAHCNCALAVVPAGSQHTGRATSGRTSSQTDAPSSRRHG</sequence>
<comment type="caution">
    <text evidence="2">The sequence shown here is derived from an EMBL/GenBank/DDBJ whole genome shotgun (WGS) entry which is preliminary data.</text>
</comment>
<feature type="compositionally biased region" description="Polar residues" evidence="1">
    <location>
        <begin position="104"/>
        <end position="122"/>
    </location>
</feature>
<proteinExistence type="predicted"/>
<evidence type="ECO:0000313" key="2">
    <source>
        <dbReference type="EMBL" id="GGM74235.1"/>
    </source>
</evidence>
<accession>A0A830G3J9</accession>
<dbReference type="InterPro" id="IPR055980">
    <property type="entry name" value="DUF7558"/>
</dbReference>
<protein>
    <submittedName>
        <fullName evidence="2">Uncharacterized protein</fullName>
    </submittedName>
</protein>
<evidence type="ECO:0000256" key="1">
    <source>
        <dbReference type="SAM" id="MobiDB-lite"/>
    </source>
</evidence>
<dbReference type="AlphaFoldDB" id="A0A830G3J9"/>
<dbReference type="EMBL" id="BMOO01000006">
    <property type="protein sequence ID" value="GGM74235.1"/>
    <property type="molecule type" value="Genomic_DNA"/>
</dbReference>
<reference evidence="2" key="1">
    <citation type="journal article" date="2014" name="Int. J. Syst. Evol. Microbiol.">
        <title>Complete genome sequence of Corynebacterium casei LMG S-19264T (=DSM 44701T), isolated from a smear-ripened cheese.</title>
        <authorList>
            <consortium name="US DOE Joint Genome Institute (JGI-PGF)"/>
            <person name="Walter F."/>
            <person name="Albersmeier A."/>
            <person name="Kalinowski J."/>
            <person name="Ruckert C."/>
        </authorList>
    </citation>
    <scope>NUCLEOTIDE SEQUENCE</scope>
    <source>
        <strain evidence="2">JCM 16108</strain>
    </source>
</reference>
<dbReference type="Pfam" id="PF24439">
    <property type="entry name" value="DUF7558"/>
    <property type="match status" value="1"/>
</dbReference>
<keyword evidence="3" id="KW-1185">Reference proteome</keyword>
<organism evidence="2 3">
    <name type="scientific">Halarchaeum rubridurum</name>
    <dbReference type="NCBI Taxonomy" id="489911"/>
    <lineage>
        <taxon>Archaea</taxon>
        <taxon>Methanobacteriati</taxon>
        <taxon>Methanobacteriota</taxon>
        <taxon>Stenosarchaea group</taxon>
        <taxon>Halobacteria</taxon>
        <taxon>Halobacteriales</taxon>
        <taxon>Halobacteriaceae</taxon>
    </lineage>
</organism>
<reference evidence="2" key="2">
    <citation type="submission" date="2020-09" db="EMBL/GenBank/DDBJ databases">
        <authorList>
            <person name="Sun Q."/>
            <person name="Ohkuma M."/>
        </authorList>
    </citation>
    <scope>NUCLEOTIDE SEQUENCE</scope>
    <source>
        <strain evidence="2">JCM 16108</strain>
    </source>
</reference>
<dbReference type="Proteomes" id="UP000614609">
    <property type="component" value="Unassembled WGS sequence"/>
</dbReference>
<feature type="region of interest" description="Disordered" evidence="1">
    <location>
        <begin position="104"/>
        <end position="128"/>
    </location>
</feature>